<reference evidence="14 15" key="2">
    <citation type="submission" date="2018-03" db="EMBL/GenBank/DDBJ databases">
        <title>Draft genome of Pseudomonas putida strain KH-21-114.</title>
        <authorList>
            <person name="Yoshizawa S."/>
            <person name="Khan N.H."/>
            <person name="Nishimura M."/>
            <person name="Chiura H.X."/>
            <person name="Ogura Y."/>
            <person name="Hayashi T."/>
            <person name="Kogure K."/>
        </authorList>
    </citation>
    <scope>NUCLEOTIDE SEQUENCE [LARGE SCALE GENOMIC DNA]</scope>
    <source>
        <strain evidence="14 15">KH-21-114</strain>
    </source>
</reference>
<accession>A0A2S3XBP5</accession>
<dbReference type="PANTHER" id="PTHR11088:SF60">
    <property type="entry name" value="TRNA DIMETHYLALLYLTRANSFERASE"/>
    <property type="match status" value="1"/>
</dbReference>
<evidence type="ECO:0000256" key="6">
    <source>
        <dbReference type="ARBA" id="ARBA00022741"/>
    </source>
</evidence>
<keyword evidence="4 10" id="KW-0808">Transferase</keyword>
<keyword evidence="8 10" id="KW-0460">Magnesium</keyword>
<feature type="site" description="Interaction with substrate tRNA" evidence="10">
    <location>
        <position position="125"/>
    </location>
</feature>
<evidence type="ECO:0000313" key="15">
    <source>
        <dbReference type="Proteomes" id="UP000237230"/>
    </source>
</evidence>
<evidence type="ECO:0000256" key="1">
    <source>
        <dbReference type="ARBA" id="ARBA00001946"/>
    </source>
</evidence>
<dbReference type="HAMAP" id="MF_00185">
    <property type="entry name" value="IPP_trans"/>
    <property type="match status" value="1"/>
</dbReference>
<dbReference type="Pfam" id="PF01715">
    <property type="entry name" value="IPPT"/>
    <property type="match status" value="1"/>
</dbReference>
<dbReference type="NCBIfam" id="TIGR00174">
    <property type="entry name" value="miaA"/>
    <property type="match status" value="1"/>
</dbReference>
<dbReference type="RefSeq" id="WP_103445895.1">
    <property type="nucleotide sequence ID" value="NZ_MINH01000016.1"/>
</dbReference>
<evidence type="ECO:0000256" key="11">
    <source>
        <dbReference type="RuleBase" id="RU003783"/>
    </source>
</evidence>
<feature type="site" description="Interaction with substrate tRNA" evidence="10">
    <location>
        <position position="103"/>
    </location>
</feature>
<dbReference type="FunFam" id="1.10.20.140:FF:000001">
    <property type="entry name" value="tRNA dimethylallyltransferase"/>
    <property type="match status" value="1"/>
</dbReference>
<evidence type="ECO:0000256" key="12">
    <source>
        <dbReference type="RuleBase" id="RU003784"/>
    </source>
</evidence>
<keyword evidence="7 10" id="KW-0067">ATP-binding</keyword>
<dbReference type="SUPFAM" id="SSF52540">
    <property type="entry name" value="P-loop containing nucleoside triphosphate hydrolases"/>
    <property type="match status" value="1"/>
</dbReference>
<dbReference type="PANTHER" id="PTHR11088">
    <property type="entry name" value="TRNA DIMETHYLALLYLTRANSFERASE"/>
    <property type="match status" value="1"/>
</dbReference>
<feature type="region of interest" description="Interaction with substrate tRNA" evidence="10">
    <location>
        <begin position="37"/>
        <end position="40"/>
    </location>
</feature>
<dbReference type="Proteomes" id="UP000237230">
    <property type="component" value="Unassembled WGS sequence"/>
</dbReference>
<evidence type="ECO:0000256" key="2">
    <source>
        <dbReference type="ARBA" id="ARBA00003213"/>
    </source>
</evidence>
<evidence type="ECO:0000256" key="5">
    <source>
        <dbReference type="ARBA" id="ARBA00022694"/>
    </source>
</evidence>
<comment type="cofactor">
    <cofactor evidence="1 10">
        <name>Mg(2+)</name>
        <dbReference type="ChEBI" id="CHEBI:18420"/>
    </cofactor>
</comment>
<name>A0A2S3XBP5_PSEPU</name>
<comment type="catalytic activity">
    <reaction evidence="9 10 11">
        <text>adenosine(37) in tRNA + dimethylallyl diphosphate = N(6)-dimethylallyladenosine(37) in tRNA + diphosphate</text>
        <dbReference type="Rhea" id="RHEA:26482"/>
        <dbReference type="Rhea" id="RHEA-COMP:10162"/>
        <dbReference type="Rhea" id="RHEA-COMP:10375"/>
        <dbReference type="ChEBI" id="CHEBI:33019"/>
        <dbReference type="ChEBI" id="CHEBI:57623"/>
        <dbReference type="ChEBI" id="CHEBI:74411"/>
        <dbReference type="ChEBI" id="CHEBI:74415"/>
        <dbReference type="EC" id="2.5.1.75"/>
    </reaction>
</comment>
<dbReference type="GO" id="GO:0006400">
    <property type="term" value="P:tRNA modification"/>
    <property type="evidence" value="ECO:0007669"/>
    <property type="project" value="TreeGrafter"/>
</dbReference>
<evidence type="ECO:0000313" key="14">
    <source>
        <dbReference type="EMBL" id="POG12502.1"/>
    </source>
</evidence>
<dbReference type="OrthoDB" id="9776390at2"/>
<keyword evidence="6 10" id="KW-0547">Nucleotide-binding</keyword>
<dbReference type="GO" id="GO:0005524">
    <property type="term" value="F:ATP binding"/>
    <property type="evidence" value="ECO:0007669"/>
    <property type="project" value="UniProtKB-UniRule"/>
</dbReference>
<comment type="caution">
    <text evidence="10">Lacks conserved residue(s) required for the propagation of feature annotation.</text>
</comment>
<comment type="function">
    <text evidence="2 10 12">Catalyzes the transfer of a dimethylallyl group onto the adenine at position 37 in tRNAs that read codons beginning with uridine, leading to the formation of N6-(dimethylallyl)adenosine (i(6)A).</text>
</comment>
<feature type="region of interest" description="Interaction with substrate tRNA" evidence="10">
    <location>
        <begin position="161"/>
        <end position="165"/>
    </location>
</feature>
<keyword evidence="5 10" id="KW-0819">tRNA processing</keyword>
<sequence>MSGKPPAIFLMGPTAAGKTDLAIELTKVLPCELISVDSALVYRGLDIGSAKPSKEILAAYPHRLIDIRDPAESYSAAQFRADALEAMADITARGKIPLLVGGTMLYYKALIEGLADMPAADAAVRAELEAQAEALGLAELHRQLAEVDPESAARIHPNDPQRLIRALEVYRVSGESMTAHRQRQFAESSGADAGAGGHLPYTVASLAIAPADRHILHKRIALRFSQMLEQGFVDEVRSLRARSDLHAGLPSIRAVGYRQVWDYLDGKLTENEMRERGIIATRQLAKRQFTWLRGWADVHWLDSLACDNLSRTLKYLGAVSILS</sequence>
<feature type="binding site" evidence="10">
    <location>
        <begin position="12"/>
        <end position="19"/>
    </location>
    <ligand>
        <name>ATP</name>
        <dbReference type="ChEBI" id="CHEBI:30616"/>
    </ligand>
</feature>
<dbReference type="EC" id="2.5.1.75" evidence="10"/>
<evidence type="ECO:0000256" key="7">
    <source>
        <dbReference type="ARBA" id="ARBA00022840"/>
    </source>
</evidence>
<organism evidence="14 15">
    <name type="scientific">Pseudomonas putida</name>
    <name type="common">Arthrobacter siderocapsulatus</name>
    <dbReference type="NCBI Taxonomy" id="303"/>
    <lineage>
        <taxon>Bacteria</taxon>
        <taxon>Pseudomonadati</taxon>
        <taxon>Pseudomonadota</taxon>
        <taxon>Gammaproteobacteria</taxon>
        <taxon>Pseudomonadales</taxon>
        <taxon>Pseudomonadaceae</taxon>
        <taxon>Pseudomonas</taxon>
    </lineage>
</organism>
<dbReference type="AlphaFoldDB" id="A0A2S3XBP5"/>
<dbReference type="Gene3D" id="3.40.50.300">
    <property type="entry name" value="P-loop containing nucleotide triphosphate hydrolases"/>
    <property type="match status" value="1"/>
</dbReference>
<evidence type="ECO:0000256" key="13">
    <source>
        <dbReference type="RuleBase" id="RU003785"/>
    </source>
</evidence>
<dbReference type="InterPro" id="IPR027417">
    <property type="entry name" value="P-loop_NTPase"/>
</dbReference>
<dbReference type="InterPro" id="IPR018022">
    <property type="entry name" value="IPT"/>
</dbReference>
<reference evidence="14 15" key="1">
    <citation type="submission" date="2016-08" db="EMBL/GenBank/DDBJ databases">
        <authorList>
            <person name="Seilhamer J.J."/>
        </authorList>
    </citation>
    <scope>NUCLEOTIDE SEQUENCE [LARGE SCALE GENOMIC DNA]</scope>
    <source>
        <strain evidence="14 15">KH-21-114</strain>
    </source>
</reference>
<feature type="binding site" evidence="10">
    <location>
        <begin position="14"/>
        <end position="19"/>
    </location>
    <ligand>
        <name>substrate</name>
    </ligand>
</feature>
<evidence type="ECO:0000256" key="10">
    <source>
        <dbReference type="HAMAP-Rule" id="MF_00185"/>
    </source>
</evidence>
<evidence type="ECO:0000256" key="9">
    <source>
        <dbReference type="ARBA" id="ARBA00049563"/>
    </source>
</evidence>
<evidence type="ECO:0000256" key="4">
    <source>
        <dbReference type="ARBA" id="ARBA00022679"/>
    </source>
</evidence>
<evidence type="ECO:0000256" key="8">
    <source>
        <dbReference type="ARBA" id="ARBA00022842"/>
    </source>
</evidence>
<dbReference type="Gene3D" id="1.10.20.140">
    <property type="match status" value="1"/>
</dbReference>
<comment type="similarity">
    <text evidence="3 10 13">Belongs to the IPP transferase family.</text>
</comment>
<dbReference type="InterPro" id="IPR039657">
    <property type="entry name" value="Dimethylallyltransferase"/>
</dbReference>
<gene>
    <name evidence="10" type="primary">miaA</name>
    <name evidence="14" type="ORF">BGP84_04250</name>
</gene>
<proteinExistence type="inferred from homology"/>
<comment type="subunit">
    <text evidence="10">Monomer.</text>
</comment>
<comment type="caution">
    <text evidence="14">The sequence shown here is derived from an EMBL/GenBank/DDBJ whole genome shotgun (WGS) entry which is preliminary data.</text>
</comment>
<dbReference type="EMBL" id="MINH01000016">
    <property type="protein sequence ID" value="POG12502.1"/>
    <property type="molecule type" value="Genomic_DNA"/>
</dbReference>
<dbReference type="GO" id="GO:0052381">
    <property type="term" value="F:tRNA dimethylallyltransferase activity"/>
    <property type="evidence" value="ECO:0007669"/>
    <property type="project" value="UniProtKB-UniRule"/>
</dbReference>
<protein>
    <recommendedName>
        <fullName evidence="10">tRNA dimethylallyltransferase</fullName>
        <ecNumber evidence="10">2.5.1.75</ecNumber>
    </recommendedName>
    <alternativeName>
        <fullName evidence="10">Dimethylallyl diphosphate:tRNA dimethylallyltransferase</fullName>
        <shortName evidence="10">DMAPP:tRNA dimethylallyltransferase</shortName>
        <shortName evidence="10">DMATase</shortName>
    </alternativeName>
    <alternativeName>
        <fullName evidence="10">Isopentenyl-diphosphate:tRNA isopentenyltransferase</fullName>
        <shortName evidence="10">IPP transferase</shortName>
        <shortName evidence="10">IPPT</shortName>
        <shortName evidence="10">IPTase</shortName>
    </alternativeName>
</protein>
<evidence type="ECO:0000256" key="3">
    <source>
        <dbReference type="ARBA" id="ARBA00005842"/>
    </source>
</evidence>